<evidence type="ECO:0000313" key="1">
    <source>
        <dbReference type="EMBL" id="QJA99822.1"/>
    </source>
</evidence>
<sequence>MNKLSEPTFCWICGAPCLGTRVTCSDECHEKLVNRLENEFGIYKKVVNLETGKTHRVPTRDIIEKGLRQQDLRRYPEWK</sequence>
<evidence type="ECO:0000313" key="2">
    <source>
        <dbReference type="EMBL" id="QJB03292.1"/>
    </source>
</evidence>
<dbReference type="EMBL" id="MT143669">
    <property type="protein sequence ID" value="QJA99822.1"/>
    <property type="molecule type" value="Genomic_DNA"/>
</dbReference>
<protein>
    <submittedName>
        <fullName evidence="2">Uncharacterized protein</fullName>
    </submittedName>
</protein>
<reference evidence="2" key="1">
    <citation type="submission" date="2020-03" db="EMBL/GenBank/DDBJ databases">
        <title>The deep terrestrial virosphere.</title>
        <authorList>
            <person name="Holmfeldt K."/>
            <person name="Nilsson E."/>
            <person name="Simone D."/>
            <person name="Lopez-Fernandez M."/>
            <person name="Wu X."/>
            <person name="de Brujin I."/>
            <person name="Lundin D."/>
            <person name="Andersson A."/>
            <person name="Bertilsson S."/>
            <person name="Dopson M."/>
        </authorList>
    </citation>
    <scope>NUCLEOTIDE SEQUENCE</scope>
    <source>
        <strain evidence="1">MM171A00865</strain>
        <strain evidence="2">MM171B00812</strain>
    </source>
</reference>
<dbReference type="EMBL" id="MT143837">
    <property type="protein sequence ID" value="QJB03292.1"/>
    <property type="molecule type" value="Genomic_DNA"/>
</dbReference>
<dbReference type="AlphaFoldDB" id="A0A6M3MEW6"/>
<organism evidence="2">
    <name type="scientific">viral metagenome</name>
    <dbReference type="NCBI Taxonomy" id="1070528"/>
    <lineage>
        <taxon>unclassified sequences</taxon>
        <taxon>metagenomes</taxon>
        <taxon>organismal metagenomes</taxon>
    </lineage>
</organism>
<proteinExistence type="predicted"/>
<accession>A0A6M3MEW6</accession>
<gene>
    <name evidence="1" type="ORF">MM171A00865_0012</name>
    <name evidence="2" type="ORF">MM171B00812_0015</name>
</gene>
<name>A0A6M3MEW6_9ZZZZ</name>